<dbReference type="AlphaFoldDB" id="A0A4Y1QRA4"/>
<protein>
    <submittedName>
        <fullName evidence="1">Uncharacterized protein</fullName>
    </submittedName>
</protein>
<evidence type="ECO:0000313" key="1">
    <source>
        <dbReference type="EMBL" id="BBG94370.1"/>
    </source>
</evidence>
<organism evidence="1">
    <name type="scientific">Prunus dulcis</name>
    <name type="common">Almond</name>
    <name type="synonym">Amygdalus dulcis</name>
    <dbReference type="NCBI Taxonomy" id="3755"/>
    <lineage>
        <taxon>Eukaryota</taxon>
        <taxon>Viridiplantae</taxon>
        <taxon>Streptophyta</taxon>
        <taxon>Embryophyta</taxon>
        <taxon>Tracheophyta</taxon>
        <taxon>Spermatophyta</taxon>
        <taxon>Magnoliopsida</taxon>
        <taxon>eudicotyledons</taxon>
        <taxon>Gunneridae</taxon>
        <taxon>Pentapetalae</taxon>
        <taxon>rosids</taxon>
        <taxon>fabids</taxon>
        <taxon>Rosales</taxon>
        <taxon>Rosaceae</taxon>
        <taxon>Amygdaloideae</taxon>
        <taxon>Amygdaleae</taxon>
        <taxon>Prunus</taxon>
    </lineage>
</organism>
<reference evidence="1" key="1">
    <citation type="journal article" date="2019" name="Science">
        <title>Mutation of a bHLH transcription factor allowed almond domestication.</title>
        <authorList>
            <person name="Sanchez-Perez R."/>
            <person name="Pavan S."/>
            <person name="Mazzeo R."/>
            <person name="Moldovan C."/>
            <person name="Aiese Cigliano R."/>
            <person name="Del Cueto J."/>
            <person name="Ricciardi F."/>
            <person name="Lotti C."/>
            <person name="Ricciardi L."/>
            <person name="Dicenta F."/>
            <person name="Lopez-Marques R.L."/>
            <person name="Lindberg Moller B."/>
        </authorList>
    </citation>
    <scope>NUCLEOTIDE SEQUENCE</scope>
</reference>
<sequence length="46" mass="5415">MLYGRTRKRVVTITRSAVLGPQIIVEYQNLVKIKIIMLRLWNDQSV</sequence>
<gene>
    <name evidence="1" type="ORF">Prudu_002632</name>
</gene>
<proteinExistence type="predicted"/>
<name>A0A4Y1QRA4_PRUDU</name>
<dbReference type="EMBL" id="AP019297">
    <property type="protein sequence ID" value="BBG94370.1"/>
    <property type="molecule type" value="Genomic_DNA"/>
</dbReference>
<accession>A0A4Y1QRA4</accession>